<dbReference type="Gene3D" id="1.20.1250.20">
    <property type="entry name" value="MFS general substrate transporter like domains"/>
    <property type="match status" value="2"/>
</dbReference>
<feature type="transmembrane region" description="Helical" evidence="8">
    <location>
        <begin position="537"/>
        <end position="558"/>
    </location>
</feature>
<feature type="transmembrane region" description="Helical" evidence="8">
    <location>
        <begin position="188"/>
        <end position="205"/>
    </location>
</feature>
<evidence type="ECO:0000313" key="10">
    <source>
        <dbReference type="EMBL" id="GAA4739295.1"/>
    </source>
</evidence>
<evidence type="ECO:0000256" key="7">
    <source>
        <dbReference type="SAM" id="MobiDB-lite"/>
    </source>
</evidence>
<dbReference type="EMBL" id="BAABLP010000001">
    <property type="protein sequence ID" value="GAA4739295.1"/>
    <property type="molecule type" value="Genomic_DNA"/>
</dbReference>
<feature type="transmembrane region" description="Helical" evidence="8">
    <location>
        <begin position="30"/>
        <end position="53"/>
    </location>
</feature>
<feature type="transmembrane region" description="Helical" evidence="8">
    <location>
        <begin position="96"/>
        <end position="113"/>
    </location>
</feature>
<dbReference type="Pfam" id="PF07690">
    <property type="entry name" value="MFS_1"/>
    <property type="match status" value="1"/>
</dbReference>
<proteinExistence type="predicted"/>
<accession>A0ABP8YX88</accession>
<evidence type="ECO:0000256" key="6">
    <source>
        <dbReference type="ARBA" id="ARBA00023136"/>
    </source>
</evidence>
<name>A0ABP8YX88_9MICO</name>
<feature type="transmembrane region" description="Helical" evidence="8">
    <location>
        <begin position="125"/>
        <end position="148"/>
    </location>
</feature>
<dbReference type="PANTHER" id="PTHR42718:SF46">
    <property type="entry name" value="BLR6921 PROTEIN"/>
    <property type="match status" value="1"/>
</dbReference>
<keyword evidence="5 8" id="KW-1133">Transmembrane helix</keyword>
<evidence type="ECO:0000256" key="3">
    <source>
        <dbReference type="ARBA" id="ARBA00022475"/>
    </source>
</evidence>
<dbReference type="InterPro" id="IPR011701">
    <property type="entry name" value="MFS"/>
</dbReference>
<feature type="transmembrane region" description="Helical" evidence="8">
    <location>
        <begin position="65"/>
        <end position="84"/>
    </location>
</feature>
<comment type="caution">
    <text evidence="10">The sequence shown here is derived from an EMBL/GenBank/DDBJ whole genome shotgun (WGS) entry which is preliminary data.</text>
</comment>
<dbReference type="InterPro" id="IPR036259">
    <property type="entry name" value="MFS_trans_sf"/>
</dbReference>
<evidence type="ECO:0000256" key="1">
    <source>
        <dbReference type="ARBA" id="ARBA00004651"/>
    </source>
</evidence>
<protein>
    <submittedName>
        <fullName evidence="10">MFS transporter</fullName>
    </submittedName>
</protein>
<evidence type="ECO:0000256" key="4">
    <source>
        <dbReference type="ARBA" id="ARBA00022692"/>
    </source>
</evidence>
<feature type="transmembrane region" description="Helical" evidence="8">
    <location>
        <begin position="366"/>
        <end position="385"/>
    </location>
</feature>
<sequence>MSTTASAPSRGLFDKDHPHYKWVALSNTTLGMLMATINSSIVLISLPAIFNGIKLNALDPGNTSYLLWMLMGFMLVTAVLVVGFGRLGDMYGRVKIYNAGFVLFTIGAIALSLDPFMEGAGALWLILWRVFQGIGAAMLFANSTAILTDAFPAERRGMALGINQIAAIAGSFIGLILGGLLAVIDWRAVFIVSVPLGILGTIWSYKSLHEVGDRNPGSLDIPGNLLFLLGLTSLLTGITYGIQPYGDDATGWLNPWVLGSIIGGIVLLGVFVAVELRSRAPMFQLRLFQSRPFAMANLAGILASVGRGGLQFMLIIWLQGIWLPLHGFSYEDTPLWAGIYLLPLTVGFLISGPVSGILSDRWGARGLATTGLLLTAATFVALLLIPVDFAYPVFAVITFLNGVGSGMFGAPNRATIMGSVPANQRGSASGMAGTVLNAGSSLSIGIFFSLMVAGLAGSLPQALRSGLTAHSVPARAADAVANIPPVGSLFAAFLGYNPIETLLGPTGLLKSLPAADSAALTGKEFFPNLIAGPFHDGLVIVFIAAAAMSVIGAVATLAGGGKLRAEPVAATAGEARGEAVLAQADDAIAYRVALAHAEHADRAESAAASHDTSSTEADRAR</sequence>
<dbReference type="SUPFAM" id="SSF103473">
    <property type="entry name" value="MFS general substrate transporter"/>
    <property type="match status" value="1"/>
</dbReference>
<evidence type="ECO:0000256" key="8">
    <source>
        <dbReference type="SAM" id="Phobius"/>
    </source>
</evidence>
<keyword evidence="3" id="KW-1003">Cell membrane</keyword>
<feature type="transmembrane region" description="Helical" evidence="8">
    <location>
        <begin position="338"/>
        <end position="359"/>
    </location>
</feature>
<dbReference type="InterPro" id="IPR020846">
    <property type="entry name" value="MFS_dom"/>
</dbReference>
<evidence type="ECO:0000313" key="11">
    <source>
        <dbReference type="Proteomes" id="UP001500121"/>
    </source>
</evidence>
<feature type="transmembrane region" description="Helical" evidence="8">
    <location>
        <begin position="391"/>
        <end position="410"/>
    </location>
</feature>
<comment type="subcellular location">
    <subcellularLocation>
        <location evidence="1">Cell membrane</location>
        <topology evidence="1">Multi-pass membrane protein</topology>
    </subcellularLocation>
</comment>
<reference evidence="11" key="1">
    <citation type="journal article" date="2019" name="Int. J. Syst. Evol. Microbiol.">
        <title>The Global Catalogue of Microorganisms (GCM) 10K type strain sequencing project: providing services to taxonomists for standard genome sequencing and annotation.</title>
        <authorList>
            <consortium name="The Broad Institute Genomics Platform"/>
            <consortium name="The Broad Institute Genome Sequencing Center for Infectious Disease"/>
            <person name="Wu L."/>
            <person name="Ma J."/>
        </authorList>
    </citation>
    <scope>NUCLEOTIDE SEQUENCE [LARGE SCALE GENOMIC DNA]</scope>
    <source>
        <strain evidence="11">JCM 19015</strain>
    </source>
</reference>
<feature type="transmembrane region" description="Helical" evidence="8">
    <location>
        <begin position="431"/>
        <end position="456"/>
    </location>
</feature>
<dbReference type="CDD" id="cd17321">
    <property type="entry name" value="MFS_MMR_MDR_like"/>
    <property type="match status" value="1"/>
</dbReference>
<organism evidence="10 11">
    <name type="scientific">Amnibacterium soli</name>
    <dbReference type="NCBI Taxonomy" id="1282736"/>
    <lineage>
        <taxon>Bacteria</taxon>
        <taxon>Bacillati</taxon>
        <taxon>Actinomycetota</taxon>
        <taxon>Actinomycetes</taxon>
        <taxon>Micrococcales</taxon>
        <taxon>Microbacteriaceae</taxon>
        <taxon>Amnibacterium</taxon>
    </lineage>
</organism>
<evidence type="ECO:0000259" key="9">
    <source>
        <dbReference type="PROSITE" id="PS50850"/>
    </source>
</evidence>
<feature type="transmembrane region" description="Helical" evidence="8">
    <location>
        <begin position="295"/>
        <end position="318"/>
    </location>
</feature>
<feature type="region of interest" description="Disordered" evidence="7">
    <location>
        <begin position="601"/>
        <end position="621"/>
    </location>
</feature>
<dbReference type="Proteomes" id="UP001500121">
    <property type="component" value="Unassembled WGS sequence"/>
</dbReference>
<keyword evidence="11" id="KW-1185">Reference proteome</keyword>
<evidence type="ECO:0000256" key="5">
    <source>
        <dbReference type="ARBA" id="ARBA00022989"/>
    </source>
</evidence>
<evidence type="ECO:0000256" key="2">
    <source>
        <dbReference type="ARBA" id="ARBA00022448"/>
    </source>
</evidence>
<keyword evidence="2" id="KW-0813">Transport</keyword>
<gene>
    <name evidence="10" type="ORF">GCM10025783_07600</name>
</gene>
<dbReference type="PROSITE" id="PS50850">
    <property type="entry name" value="MFS"/>
    <property type="match status" value="1"/>
</dbReference>
<keyword evidence="4 8" id="KW-0812">Transmembrane</keyword>
<feature type="transmembrane region" description="Helical" evidence="8">
    <location>
        <begin position="255"/>
        <end position="274"/>
    </location>
</feature>
<dbReference type="PANTHER" id="PTHR42718">
    <property type="entry name" value="MAJOR FACILITATOR SUPERFAMILY MULTIDRUG TRANSPORTER MFSC"/>
    <property type="match status" value="1"/>
</dbReference>
<keyword evidence="6 8" id="KW-0472">Membrane</keyword>
<feature type="transmembrane region" description="Helical" evidence="8">
    <location>
        <begin position="160"/>
        <end position="182"/>
    </location>
</feature>
<dbReference type="RefSeq" id="WP_345479619.1">
    <property type="nucleotide sequence ID" value="NZ_BAABLP010000001.1"/>
</dbReference>
<feature type="domain" description="Major facilitator superfamily (MFS) profile" evidence="9">
    <location>
        <begin position="24"/>
        <end position="499"/>
    </location>
</feature>
<feature type="transmembrane region" description="Helical" evidence="8">
    <location>
        <begin position="225"/>
        <end position="243"/>
    </location>
</feature>